<keyword evidence="2" id="KW-1185">Reference proteome</keyword>
<accession>A0AAV4J352</accession>
<dbReference type="InterPro" id="IPR012337">
    <property type="entry name" value="RNaseH-like_sf"/>
</dbReference>
<protein>
    <submittedName>
        <fullName evidence="1">Craniofacial development protein 2</fullName>
    </submittedName>
</protein>
<evidence type="ECO:0000313" key="1">
    <source>
        <dbReference type="EMBL" id="GFS16756.1"/>
    </source>
</evidence>
<dbReference type="AlphaFoldDB" id="A0AAV4J352"/>
<proteinExistence type="predicted"/>
<reference evidence="1 2" key="1">
    <citation type="journal article" date="2021" name="Elife">
        <title>Chloroplast acquisition without the gene transfer in kleptoplastic sea slugs, Plakobranchus ocellatus.</title>
        <authorList>
            <person name="Maeda T."/>
            <person name="Takahashi S."/>
            <person name="Yoshida T."/>
            <person name="Shimamura S."/>
            <person name="Takaki Y."/>
            <person name="Nagai Y."/>
            <person name="Toyoda A."/>
            <person name="Suzuki Y."/>
            <person name="Arimoto A."/>
            <person name="Ishii H."/>
            <person name="Satoh N."/>
            <person name="Nishiyama T."/>
            <person name="Hasebe M."/>
            <person name="Maruyama T."/>
            <person name="Minagawa J."/>
            <person name="Obokata J."/>
            <person name="Shigenobu S."/>
        </authorList>
    </citation>
    <scope>NUCLEOTIDE SEQUENCE [LARGE SCALE GENOMIC DNA]</scope>
</reference>
<dbReference type="Gene3D" id="3.30.420.10">
    <property type="entry name" value="Ribonuclease H-like superfamily/Ribonuclease H"/>
    <property type="match status" value="1"/>
</dbReference>
<dbReference type="GO" id="GO:0003676">
    <property type="term" value="F:nucleic acid binding"/>
    <property type="evidence" value="ECO:0007669"/>
    <property type="project" value="InterPro"/>
</dbReference>
<name>A0AAV4J352_9GAST</name>
<sequence>MATHDFEHCQRYERCQVAKGAPSNIQHPDGHLIARAPLEMVAMDFTRLEVSRDGFEDVLMITDVCTKWLVSIPLKDQTTETIVRALIEHCDLNAKVGDENIGAERTKGIHGCGSINNNGERLVELCASNDLVIGGTLFEHPAIHKLTWYSPNGHDKNQIDHIATTSGEDPCWMYE</sequence>
<evidence type="ECO:0000313" key="2">
    <source>
        <dbReference type="Proteomes" id="UP000762676"/>
    </source>
</evidence>
<dbReference type="EMBL" id="BMAT01002921">
    <property type="protein sequence ID" value="GFS16756.1"/>
    <property type="molecule type" value="Genomic_DNA"/>
</dbReference>
<dbReference type="Proteomes" id="UP000762676">
    <property type="component" value="Unassembled WGS sequence"/>
</dbReference>
<dbReference type="InterPro" id="IPR036397">
    <property type="entry name" value="RNaseH_sf"/>
</dbReference>
<dbReference type="SUPFAM" id="SSF53098">
    <property type="entry name" value="Ribonuclease H-like"/>
    <property type="match status" value="1"/>
</dbReference>
<gene>
    <name evidence="1" type="ORF">ElyMa_001480500</name>
</gene>
<comment type="caution">
    <text evidence="1">The sequence shown here is derived from an EMBL/GenBank/DDBJ whole genome shotgun (WGS) entry which is preliminary data.</text>
</comment>
<organism evidence="1 2">
    <name type="scientific">Elysia marginata</name>
    <dbReference type="NCBI Taxonomy" id="1093978"/>
    <lineage>
        <taxon>Eukaryota</taxon>
        <taxon>Metazoa</taxon>
        <taxon>Spiralia</taxon>
        <taxon>Lophotrochozoa</taxon>
        <taxon>Mollusca</taxon>
        <taxon>Gastropoda</taxon>
        <taxon>Heterobranchia</taxon>
        <taxon>Euthyneura</taxon>
        <taxon>Panpulmonata</taxon>
        <taxon>Sacoglossa</taxon>
        <taxon>Placobranchoidea</taxon>
        <taxon>Plakobranchidae</taxon>
        <taxon>Elysia</taxon>
    </lineage>
</organism>